<evidence type="ECO:0000256" key="3">
    <source>
        <dbReference type="RuleBase" id="RU363015"/>
    </source>
</evidence>
<name>A0A370G9C7_GLULI</name>
<dbReference type="Pfam" id="PF03641">
    <property type="entry name" value="Lysine_decarbox"/>
    <property type="match status" value="1"/>
</dbReference>
<dbReference type="PANTHER" id="PTHR31223:SF70">
    <property type="entry name" value="LOG FAMILY PROTEIN YJL055W"/>
    <property type="match status" value="1"/>
</dbReference>
<dbReference type="PANTHER" id="PTHR31223">
    <property type="entry name" value="LOG FAMILY PROTEIN YJL055W"/>
    <property type="match status" value="1"/>
</dbReference>
<dbReference type="Proteomes" id="UP000562982">
    <property type="component" value="Unassembled WGS sequence"/>
</dbReference>
<dbReference type="Gene3D" id="3.40.50.450">
    <property type="match status" value="1"/>
</dbReference>
<keyword evidence="3" id="KW-0203">Cytokinin biosynthesis</keyword>
<comment type="caution">
    <text evidence="5">The sequence shown here is derived from an EMBL/GenBank/DDBJ whole genome shotgun (WGS) entry which is preliminary data.</text>
</comment>
<sequence length="193" mass="20407">MSVVAVAVFCGSRFGGRPAFQEAARDLGQQLGKAGMRLVYGGGDVGLMGAVADATLAAGGAVSGVIPTFLEAREVMHQGVSDLTVTDSMHSRKQLMFARADAFVVLPGGLGTFDETMEILTWRQLKLHDKPIFIVNVAGWADPMLGMLRAAVENGFAEASALDLFEVVPDVATTMVHLKAVMRSPVVDDASRL</sequence>
<dbReference type="EC" id="3.2.2.n1" evidence="3"/>
<dbReference type="RefSeq" id="WP_114725245.1">
    <property type="nucleotide sequence ID" value="NZ_BJMI01000007.1"/>
</dbReference>
<comment type="similarity">
    <text evidence="2 3">Belongs to the LOG family.</text>
</comment>
<reference evidence="5 6" key="1">
    <citation type="submission" date="2018-07" db="EMBL/GenBank/DDBJ databases">
        <title>Genomic Encyclopedia of Type Strains, Phase IV (KMG-IV): sequencing the most valuable type-strain genomes for metagenomic binning, comparative biology and taxonomic classification.</title>
        <authorList>
            <person name="Goeker M."/>
        </authorList>
    </citation>
    <scope>NUCLEOTIDE SEQUENCE [LARGE SCALE GENOMIC DNA]</scope>
    <source>
        <strain evidence="5 6">DSM 5603</strain>
    </source>
</reference>
<dbReference type="Proteomes" id="UP000254958">
    <property type="component" value="Unassembled WGS sequence"/>
</dbReference>
<reference evidence="4 7" key="2">
    <citation type="submission" date="2020-04" db="EMBL/GenBank/DDBJ databases">
        <title>Description of novel Gluconacetobacter.</title>
        <authorList>
            <person name="Sombolestani A."/>
        </authorList>
    </citation>
    <scope>NUCLEOTIDE SEQUENCE [LARGE SCALE GENOMIC DNA]</scope>
    <source>
        <strain evidence="4 7">LMG 1382</strain>
    </source>
</reference>
<dbReference type="AlphaFoldDB" id="A0A370G9C7"/>
<organism evidence="5 6">
    <name type="scientific">Gluconacetobacter liquefaciens</name>
    <name type="common">Acetobacter liquefaciens</name>
    <dbReference type="NCBI Taxonomy" id="89584"/>
    <lineage>
        <taxon>Bacteria</taxon>
        <taxon>Pseudomonadati</taxon>
        <taxon>Pseudomonadota</taxon>
        <taxon>Alphaproteobacteria</taxon>
        <taxon>Acetobacterales</taxon>
        <taxon>Acetobacteraceae</taxon>
        <taxon>Gluconacetobacter</taxon>
    </lineage>
</organism>
<dbReference type="InterPro" id="IPR005269">
    <property type="entry name" value="LOG"/>
</dbReference>
<evidence type="ECO:0000256" key="2">
    <source>
        <dbReference type="ARBA" id="ARBA00006763"/>
    </source>
</evidence>
<dbReference type="NCBIfam" id="TIGR00730">
    <property type="entry name" value="Rossman fold protein, TIGR00730 family"/>
    <property type="match status" value="1"/>
</dbReference>
<dbReference type="EMBL" id="QQAW01000001">
    <property type="protein sequence ID" value="RDI40425.1"/>
    <property type="molecule type" value="Genomic_DNA"/>
</dbReference>
<evidence type="ECO:0000313" key="6">
    <source>
        <dbReference type="Proteomes" id="UP000254958"/>
    </source>
</evidence>
<dbReference type="GO" id="GO:0005829">
    <property type="term" value="C:cytosol"/>
    <property type="evidence" value="ECO:0007669"/>
    <property type="project" value="TreeGrafter"/>
</dbReference>
<dbReference type="EMBL" id="JABEQI010000001">
    <property type="protein sequence ID" value="MBB2184997.1"/>
    <property type="molecule type" value="Genomic_DNA"/>
</dbReference>
<dbReference type="InterPro" id="IPR031100">
    <property type="entry name" value="LOG_fam"/>
</dbReference>
<dbReference type="GO" id="GO:0009691">
    <property type="term" value="P:cytokinin biosynthetic process"/>
    <property type="evidence" value="ECO:0007669"/>
    <property type="project" value="UniProtKB-UniRule"/>
</dbReference>
<comment type="catalytic activity">
    <reaction evidence="1">
        <text>AMP + H2O = D-ribose 5-phosphate + adenine</text>
        <dbReference type="Rhea" id="RHEA:20129"/>
        <dbReference type="ChEBI" id="CHEBI:15377"/>
        <dbReference type="ChEBI" id="CHEBI:16708"/>
        <dbReference type="ChEBI" id="CHEBI:78346"/>
        <dbReference type="ChEBI" id="CHEBI:456215"/>
        <dbReference type="EC" id="3.2.2.4"/>
    </reaction>
</comment>
<proteinExistence type="inferred from homology"/>
<accession>A0A370G9C7</accession>
<evidence type="ECO:0000313" key="7">
    <source>
        <dbReference type="Proteomes" id="UP000562982"/>
    </source>
</evidence>
<gene>
    <name evidence="5" type="ORF">C7453_101218</name>
    <name evidence="4" type="ORF">HLH32_01080</name>
</gene>
<dbReference type="GO" id="GO:0008714">
    <property type="term" value="F:AMP nucleosidase activity"/>
    <property type="evidence" value="ECO:0007669"/>
    <property type="project" value="UniProtKB-EC"/>
</dbReference>
<keyword evidence="3" id="KW-0378">Hydrolase</keyword>
<evidence type="ECO:0000256" key="1">
    <source>
        <dbReference type="ARBA" id="ARBA00000274"/>
    </source>
</evidence>
<evidence type="ECO:0000313" key="5">
    <source>
        <dbReference type="EMBL" id="RDI40425.1"/>
    </source>
</evidence>
<dbReference type="SUPFAM" id="SSF102405">
    <property type="entry name" value="MCP/YpsA-like"/>
    <property type="match status" value="1"/>
</dbReference>
<evidence type="ECO:0000313" key="4">
    <source>
        <dbReference type="EMBL" id="MBB2184997.1"/>
    </source>
</evidence>
<dbReference type="OrthoDB" id="9801098at2"/>
<protein>
    <recommendedName>
        <fullName evidence="3">Cytokinin riboside 5'-monophosphate phosphoribohydrolase</fullName>
        <ecNumber evidence="3">3.2.2.n1</ecNumber>
    </recommendedName>
</protein>
<keyword evidence="6" id="KW-1185">Reference proteome</keyword>